<evidence type="ECO:0000259" key="2">
    <source>
        <dbReference type="Pfam" id="PF07675"/>
    </source>
</evidence>
<feature type="chain" id="PRO_5003552297" description="Cleaved adhesin domain-containing protein" evidence="1">
    <location>
        <begin position="24"/>
        <end position="1476"/>
    </location>
</feature>
<keyword evidence="1" id="KW-0732">Signal</keyword>
<dbReference type="SUPFAM" id="SSF82171">
    <property type="entry name" value="DPP6 N-terminal domain-like"/>
    <property type="match status" value="1"/>
</dbReference>
<comment type="caution">
    <text evidence="3">The sequence shown here is derived from an EMBL/GenBank/DDBJ whole genome shotgun (WGS) entry which is preliminary data.</text>
</comment>
<name>H1Q4W6_9BACT</name>
<dbReference type="Gene3D" id="2.60.120.200">
    <property type="match status" value="2"/>
</dbReference>
<dbReference type="InterPro" id="IPR013783">
    <property type="entry name" value="Ig-like_fold"/>
</dbReference>
<dbReference type="NCBIfam" id="NF038128">
    <property type="entry name" value="choice_anch_J"/>
    <property type="match status" value="2"/>
</dbReference>
<feature type="domain" description="Cleaved adhesin" evidence="2">
    <location>
        <begin position="524"/>
        <end position="588"/>
    </location>
</feature>
<sequence length="1476" mass="160853">MLVVTKKTILAFIAATVSLTAVAQMKNSQSTIKESTDERVALGLDPMLYLGKEMTGSFGYQSTNRPTKLLKTGSGAELWVNVTYAPGMSKATDRSISSCNTNSPSNLTPLIKGNFMFYNGIGLVDGKIYAGFNSRNSSGTYSPILYTIDTESWTVLSTEMMNNYALMAFETAQADDGTTYGEFYSADGKSREIGIVDYPNKKRSTLFKSSKTYCALGITKDGVLYGVASDGYLYRIDKQSGNEMKVGPTGVTVSDDKGTFFFQTGEIDQTDDTFYWLGTDQTTQSTSLYTVNLETGAATKLHELGKYTFSGMLIRRPAAKDGAPAEVTDLSVMFQDESTNGAVVFTAPMKTFGGDAISGSLNWEVFIDGTSVGSGSFNPGENQTVPVSVSEGMHTFDVVVSNAVGSSPTARLKKWIGYDVPEPASNIVLEIDKASGNAFLYWEAPGKSLNNGYMGGVIYDVYRISDGKEVKVAENFTDTYFEEQLTVGELTNYTYAVVAINGTQHSKRSFSNSERLGNAFIVPYFEDFDNKDKFGIWTVIDVAGDRSESNFGTRGAWVHDSKSHSASYTFGEIVADDWLISPPVRLQTGKSYSFTLRAKARAGTSKVYPEKFEVKMGKGASVESMITEIVPEIELKSATYTVFSNNSITVNTDGEYNFGVHALSTRDGWTLYVDSVMVEVNAMATSPDSVTNLNVKADASGELRTDVSFKAPTRTAGGTNLTEKITKIELRRDNRIIETFADVVPGTNLTYQDINVELGRHTYALLPFAGDEQGVKHEKSVYVGVDVPDYAHNIKIADGGSNIQLSWEKVGTVGANGGLVIPENVDYLVWNTAIYNGTRLLYQKLDSIRNDNQSTVVFNTDSGEQGEMFWAVQPKNIAGAGEAHMSGLLVGKPYELPFKETLTKGSLTKYWKFNGTGSDMTMKISADASDGDGYAFEINSPTDTEYGELYSGKISLSGAAHPTLTFDVKGTSSGNTVGVYVVKPDGSETMVGVVNPSTDYRTYQIDLSAYSNERYIRIGLFESFDTAGKLVFDNINITDMLENNLKVLSFNAPATVKAGESVDVRLVMKNYGKLDASNYKVKISAGDMILVDKEFSDRLEPMNEKIIEAKMPTTIFTAAGEVNLKAEIIYQADENKSDNSADRIIEVVASQAARPENLTLETKSDGIQMNWKALKETTTVITEDFENTGTFEPFSLGGITSTKHEGAFGQWTLIDGDAQTTSAWGAVTYPNSAKPHAWQVINPRSVFGANMYDGDKAHSGEQYLISFCPVTGAADDWLISPELPGVEQTATFFVKCLSNMYGDETYEVLYSLTDNRRESFIQIGSTVTATMEWTEKTVHLPAGTKYFAIRHTATDAFGLLVDDISYSVRGGSVEKYNVYFDKNHLATVSNNSTSHLVHGPITAGDHLFSVTAVYADGIESAPVSESLIVTGINLPRLSDASFDVYTIDGKLVRRAASTLSGLHGVYIVNGKKQIIM</sequence>
<dbReference type="Gene3D" id="2.60.120.260">
    <property type="entry name" value="Galactose-binding domain-like"/>
    <property type="match status" value="1"/>
</dbReference>
<dbReference type="PATRIC" id="fig|883158.3.peg.1955"/>
<dbReference type="Pfam" id="PF07675">
    <property type="entry name" value="Cleaved_Adhesin"/>
    <property type="match status" value="2"/>
</dbReference>
<feature type="signal peptide" evidence="1">
    <location>
        <begin position="1"/>
        <end position="23"/>
    </location>
</feature>
<proteinExistence type="predicted"/>
<organism evidence="3 4">
    <name type="scientific">Prevotella micans F0438</name>
    <dbReference type="NCBI Taxonomy" id="883158"/>
    <lineage>
        <taxon>Bacteria</taxon>
        <taxon>Pseudomonadati</taxon>
        <taxon>Bacteroidota</taxon>
        <taxon>Bacteroidia</taxon>
        <taxon>Bacteroidales</taxon>
        <taxon>Prevotellaceae</taxon>
        <taxon>Prevotella</taxon>
    </lineage>
</organism>
<evidence type="ECO:0000313" key="4">
    <source>
        <dbReference type="Proteomes" id="UP000016023"/>
    </source>
</evidence>
<dbReference type="HOGENOM" id="CLU_004284_0_0_10"/>
<dbReference type="Gene3D" id="2.60.40.10">
    <property type="entry name" value="Immunoglobulins"/>
    <property type="match status" value="1"/>
</dbReference>
<feature type="domain" description="Cleaved adhesin" evidence="2">
    <location>
        <begin position="1251"/>
        <end position="1365"/>
    </location>
</feature>
<protein>
    <recommendedName>
        <fullName evidence="2">Cleaved adhesin domain-containing protein</fullName>
    </recommendedName>
</protein>
<keyword evidence="4" id="KW-1185">Reference proteome</keyword>
<accession>H1Q4W6</accession>
<evidence type="ECO:0000256" key="1">
    <source>
        <dbReference type="SAM" id="SignalP"/>
    </source>
</evidence>
<evidence type="ECO:0000313" key="3">
    <source>
        <dbReference type="EMBL" id="EHO66127.1"/>
    </source>
</evidence>
<dbReference type="Proteomes" id="UP000016023">
    <property type="component" value="Unassembled WGS sequence"/>
</dbReference>
<dbReference type="STRING" id="883158.HMPREF9140_01954"/>
<dbReference type="eggNOG" id="COG1572">
    <property type="taxonomic scope" value="Bacteria"/>
</dbReference>
<dbReference type="EMBL" id="AGWK01000056">
    <property type="protein sequence ID" value="EHO66127.1"/>
    <property type="molecule type" value="Genomic_DNA"/>
</dbReference>
<dbReference type="InterPro" id="IPR011628">
    <property type="entry name" value="Cleaved_adhesin"/>
</dbReference>
<gene>
    <name evidence="3" type="ORF">HMPREF9140_01954</name>
</gene>
<reference evidence="3 4" key="1">
    <citation type="submission" date="2011-12" db="EMBL/GenBank/DDBJ databases">
        <title>The Genome Sequence of Prevotella micans F0438.</title>
        <authorList>
            <consortium name="The Broad Institute Genome Sequencing Platform"/>
            <person name="Earl A."/>
            <person name="Ward D."/>
            <person name="Feldgarden M."/>
            <person name="Gevers D."/>
            <person name="Izard J."/>
            <person name="Baranova O.V."/>
            <person name="Blanton J.M."/>
            <person name="Wade W.G."/>
            <person name="Dewhirst F.E."/>
            <person name="Young S.K."/>
            <person name="Zeng Q."/>
            <person name="Gargeya S."/>
            <person name="Fitzgerald M."/>
            <person name="Haas B."/>
            <person name="Abouelleil A."/>
            <person name="Alvarado L."/>
            <person name="Arachchi H.M."/>
            <person name="Berlin A."/>
            <person name="Chapman S.B."/>
            <person name="Gearin G."/>
            <person name="Goldberg J."/>
            <person name="Griggs A."/>
            <person name="Gujja S."/>
            <person name="Hansen M."/>
            <person name="Heiman D."/>
            <person name="Howarth C."/>
            <person name="Larimer J."/>
            <person name="Lui A."/>
            <person name="MacDonald P.J.P."/>
            <person name="McCowen C."/>
            <person name="Montmayeur A."/>
            <person name="Murphy C."/>
            <person name="Neiman D."/>
            <person name="Pearson M."/>
            <person name="Priest M."/>
            <person name="Roberts A."/>
            <person name="Saif S."/>
            <person name="Shea T."/>
            <person name="Sisk P."/>
            <person name="Stolte C."/>
            <person name="Sykes S."/>
            <person name="Wortman J."/>
            <person name="Nusbaum C."/>
            <person name="Birren B."/>
        </authorList>
    </citation>
    <scope>NUCLEOTIDE SEQUENCE [LARGE SCALE GENOMIC DNA]</scope>
    <source>
        <strain evidence="3 4">F0438</strain>
    </source>
</reference>